<dbReference type="Pfam" id="PF00092">
    <property type="entry name" value="VWA"/>
    <property type="match status" value="1"/>
</dbReference>
<dbReference type="PANTHER" id="PTHR41248">
    <property type="entry name" value="NORD PROTEIN"/>
    <property type="match status" value="1"/>
</dbReference>
<proteinExistence type="predicted"/>
<evidence type="ECO:0000313" key="2">
    <source>
        <dbReference type="EMBL" id="TGL62933.1"/>
    </source>
</evidence>
<dbReference type="InterPro" id="IPR002035">
    <property type="entry name" value="VWF_A"/>
</dbReference>
<dbReference type="Gene3D" id="3.40.50.410">
    <property type="entry name" value="von Willebrand factor, type A domain"/>
    <property type="match status" value="1"/>
</dbReference>
<dbReference type="Proteomes" id="UP000297693">
    <property type="component" value="Unassembled WGS sequence"/>
</dbReference>
<dbReference type="RefSeq" id="WP_135621657.1">
    <property type="nucleotide sequence ID" value="NZ_RQGD01000008.1"/>
</dbReference>
<reference evidence="2" key="1">
    <citation type="journal article" date="2019" name="PLoS Negl. Trop. Dis.">
        <title>Revisiting the worldwide diversity of Leptospira species in the environment.</title>
        <authorList>
            <person name="Vincent A.T."/>
            <person name="Schiettekatte O."/>
            <person name="Bourhy P."/>
            <person name="Veyrier F.J."/>
            <person name="Picardeau M."/>
        </authorList>
    </citation>
    <scope>NUCLEOTIDE SEQUENCE [LARGE SCALE GENOMIC DNA]</scope>
    <source>
        <strain evidence="2">201702476</strain>
    </source>
</reference>
<accession>A0A4R9KCT3</accession>
<dbReference type="EMBL" id="RQGD01000008">
    <property type="protein sequence ID" value="TGL62933.1"/>
    <property type="molecule type" value="Genomic_DNA"/>
</dbReference>
<name>A0A4R9KCT3_9LEPT</name>
<dbReference type="AlphaFoldDB" id="A0A4R9KCT3"/>
<dbReference type="InterPro" id="IPR036465">
    <property type="entry name" value="vWFA_dom_sf"/>
</dbReference>
<keyword evidence="3" id="KW-1185">Reference proteome</keyword>
<comment type="caution">
    <text evidence="2">The sequence shown here is derived from an EMBL/GenBank/DDBJ whole genome shotgun (WGS) entry which is preliminary data.</text>
</comment>
<dbReference type="CDD" id="cd01454">
    <property type="entry name" value="vWA_norD_type"/>
    <property type="match status" value="1"/>
</dbReference>
<feature type="domain" description="VWFA" evidence="1">
    <location>
        <begin position="392"/>
        <end position="580"/>
    </location>
</feature>
<dbReference type="OrthoDB" id="9758211at2"/>
<organism evidence="2 3">
    <name type="scientific">Leptospira ognonensis</name>
    <dbReference type="NCBI Taxonomy" id="2484945"/>
    <lineage>
        <taxon>Bacteria</taxon>
        <taxon>Pseudomonadati</taxon>
        <taxon>Spirochaetota</taxon>
        <taxon>Spirochaetia</taxon>
        <taxon>Leptospirales</taxon>
        <taxon>Leptospiraceae</taxon>
        <taxon>Leptospira</taxon>
    </lineage>
</organism>
<dbReference type="SUPFAM" id="SSF53300">
    <property type="entry name" value="vWA-like"/>
    <property type="match status" value="1"/>
</dbReference>
<protein>
    <submittedName>
        <fullName evidence="2">VWA domain-containing protein</fullName>
    </submittedName>
</protein>
<dbReference type="PROSITE" id="PS50234">
    <property type="entry name" value="VWFA"/>
    <property type="match status" value="1"/>
</dbReference>
<dbReference type="InterPro" id="IPR051928">
    <property type="entry name" value="NorD/CobT"/>
</dbReference>
<dbReference type="SMART" id="SM00327">
    <property type="entry name" value="VWA"/>
    <property type="match status" value="1"/>
</dbReference>
<evidence type="ECO:0000259" key="1">
    <source>
        <dbReference type="PROSITE" id="PS50234"/>
    </source>
</evidence>
<dbReference type="PANTHER" id="PTHR41248:SF1">
    <property type="entry name" value="NORD PROTEIN"/>
    <property type="match status" value="1"/>
</dbReference>
<evidence type="ECO:0000313" key="3">
    <source>
        <dbReference type="Proteomes" id="UP000297693"/>
    </source>
</evidence>
<sequence length="580" mass="67588">MEWDQLLFYHGFKKLKSLREKLSSPSKYFSYEIESEEKRIRELGKMILGNELRFQKSDNNVRLTSDRLAFPEKVFIFENAIESKQTIHFMLSYLFLLKKHNCFMDQSELGTQKAETYHRFLMRKYPGLRIDRKRIKSFFLKLKSSDFKHFQYLSGFIQNTSLEKENIALKNPHLSSSLPSPNQITKPKSEFKTKFDLESAELLEVDKKKIEEYTLGHNFEKIETAEEFDGQWRDLDGSDNAEEEAEALNELNLKHMIRSEDPVHTTVSSDTGSGTILEVADLNVASLKFKYDEWNFKNQSYKIEYCSVEEDRFLDSKVHYADSVFSKHKFTMQQLNRKMYALVQERNLKKRVANGDQVDIDAVVDLYADICAKVTPSELLYIRSQKEISNMTLFFLMDLSLSTDSWIGGNRILDVERESLLLFSNALESLYIPFEIGAFYSRTRNQCKFLRIKSSKESLQQTKDRLGALEPIGYTRIGPALRHTGVLLDKVKTKQKWIILFTDAHPNDYDRYEGKYGTEDVNQAVKELKQRGIFVHTLAIGRDEKPVIPKMMREASYQMLADPKGISDSLHRFFAKAINL</sequence>
<gene>
    <name evidence="2" type="ORF">EHQ58_01940</name>
</gene>